<organism evidence="2 3">
    <name type="scientific">Vigna mungo</name>
    <name type="common">Black gram</name>
    <name type="synonym">Phaseolus mungo</name>
    <dbReference type="NCBI Taxonomy" id="3915"/>
    <lineage>
        <taxon>Eukaryota</taxon>
        <taxon>Viridiplantae</taxon>
        <taxon>Streptophyta</taxon>
        <taxon>Embryophyta</taxon>
        <taxon>Tracheophyta</taxon>
        <taxon>Spermatophyta</taxon>
        <taxon>Magnoliopsida</taxon>
        <taxon>eudicotyledons</taxon>
        <taxon>Gunneridae</taxon>
        <taxon>Pentapetalae</taxon>
        <taxon>rosids</taxon>
        <taxon>fabids</taxon>
        <taxon>Fabales</taxon>
        <taxon>Fabaceae</taxon>
        <taxon>Papilionoideae</taxon>
        <taxon>50 kb inversion clade</taxon>
        <taxon>NPAAA clade</taxon>
        <taxon>indigoferoid/millettioid clade</taxon>
        <taxon>Phaseoleae</taxon>
        <taxon>Vigna</taxon>
    </lineage>
</organism>
<evidence type="ECO:0000313" key="2">
    <source>
        <dbReference type="EMBL" id="WVZ17135.1"/>
    </source>
</evidence>
<accession>A0AAQ3NWF8</accession>
<evidence type="ECO:0000313" key="3">
    <source>
        <dbReference type="Proteomes" id="UP001374535"/>
    </source>
</evidence>
<reference evidence="2 3" key="1">
    <citation type="journal article" date="2023" name="Life. Sci Alliance">
        <title>Evolutionary insights into 3D genome organization and epigenetic landscape of Vigna mungo.</title>
        <authorList>
            <person name="Junaid A."/>
            <person name="Singh B."/>
            <person name="Bhatia S."/>
        </authorList>
    </citation>
    <scope>NUCLEOTIDE SEQUENCE [LARGE SCALE GENOMIC DNA]</scope>
    <source>
        <strain evidence="2">Urdbean</strain>
    </source>
</reference>
<name>A0AAQ3NWF8_VIGMU</name>
<keyword evidence="3" id="KW-1185">Reference proteome</keyword>
<proteinExistence type="predicted"/>
<protein>
    <submittedName>
        <fullName evidence="2">Uncharacterized protein</fullName>
    </submittedName>
</protein>
<feature type="region of interest" description="Disordered" evidence="1">
    <location>
        <begin position="1"/>
        <end position="21"/>
    </location>
</feature>
<gene>
    <name evidence="2" type="ORF">V8G54_010117</name>
</gene>
<dbReference type="EMBL" id="CP144698">
    <property type="protein sequence ID" value="WVZ17135.1"/>
    <property type="molecule type" value="Genomic_DNA"/>
</dbReference>
<dbReference type="AlphaFoldDB" id="A0AAQ3NWF8"/>
<evidence type="ECO:0000256" key="1">
    <source>
        <dbReference type="SAM" id="MobiDB-lite"/>
    </source>
</evidence>
<sequence>MQSSTALARCESVGSDTERDLAKEDEETFLEDLLLIETILIALTIFALICCKNLTGENLDSLANLKVQLPATLFLFPKALPLPPSPIVCLRNMIGFSLKSGVKHTFSVVLNIMS</sequence>
<dbReference type="Proteomes" id="UP001374535">
    <property type="component" value="Chromosome 3"/>
</dbReference>